<dbReference type="GO" id="GO:0003677">
    <property type="term" value="F:DNA binding"/>
    <property type="evidence" value="ECO:0007669"/>
    <property type="project" value="UniProtKB-KW"/>
</dbReference>
<keyword evidence="5" id="KW-0804">Transcription</keyword>
<dbReference type="InterPro" id="IPR001138">
    <property type="entry name" value="Zn2Cys6_DnaBD"/>
</dbReference>
<evidence type="ECO:0000313" key="9">
    <source>
        <dbReference type="EMBL" id="KIW49694.1"/>
    </source>
</evidence>
<sequence>MARSLNGRDQSSDDPISSFAPPGTSHFDSNAFSFPIDTQLAMNPNYGMSSYPRDLGDPTASINHPATDHLGGITAASNGTVSGAGADASMAPPQTPNQASFIPARDSVDESSEHMANTGDKRKRSKTSRACDECRRKKVRCDAPVEADGTPKTCTNCQKAGVICEFERKPMKRGPSKGYIKELAERVQQVEHVQKQALRQSLDGSSNFAGYAEAFSPDESTPRRHFSFNDPRNPFAPLEFQRDRIPSTGAWGNIAPGLRPRDAGSLAIAPDQSMPGPSSHQTNQDGLKMSESVKPFWAGLESPPPQKRPRLDDQYAKLEPFNLNEAHLNKYYRHVHPLFALLPDAEAVSGIVHQASPVLQHSFAVAIALMGNFENGSATNGNHADTTSQFSNSSAQPLKHELPTTAFEDFEELASNVASVAQQGGPDTISGRLLCVWTLILLAAACDSDISHVQGSMTTKTDLINSSLRMIDQLRATESTTFVDNMDPSQLSQIVQQSFNCACLLSKLHDLGLGSGLQELSVADRQSKDTMVGYADITKVPAEAGFLAHSSNTVGMVSCLLHLDPYSPVGAQVKRILAFSLFEDTLKRYPPLTLDSPIVHQTKLFLDLLMSRYPDNESSPMLVQMKATQLTEFLTSQSMTVAPFNPLDMHCWSIATITFCEFVIHAKSEVYTKPAVENLSRLKAALQNRSEAFHNTYGFSWFWSEAKAAADEYRMSHWADCLLNMIDDVGGRSMPLSEGAGDNAAVLPNLSLLLAQGWFRVLYHYRWKD</sequence>
<dbReference type="AlphaFoldDB" id="A0A0D2EPF0"/>
<protein>
    <recommendedName>
        <fullName evidence="8">Zn(2)-C6 fungal-type domain-containing protein</fullName>
    </recommendedName>
</protein>
<dbReference type="PROSITE" id="PS00463">
    <property type="entry name" value="ZN2_CY6_FUNGAL_1"/>
    <property type="match status" value="1"/>
</dbReference>
<dbReference type="Pfam" id="PF00172">
    <property type="entry name" value="Zn_clus"/>
    <property type="match status" value="1"/>
</dbReference>
<feature type="region of interest" description="Disordered" evidence="7">
    <location>
        <begin position="1"/>
        <end position="31"/>
    </location>
</feature>
<dbReference type="PROSITE" id="PS50048">
    <property type="entry name" value="ZN2_CY6_FUNGAL_2"/>
    <property type="match status" value="1"/>
</dbReference>
<organism evidence="9 10">
    <name type="scientific">Exophiala xenobiotica</name>
    <dbReference type="NCBI Taxonomy" id="348802"/>
    <lineage>
        <taxon>Eukaryota</taxon>
        <taxon>Fungi</taxon>
        <taxon>Dikarya</taxon>
        <taxon>Ascomycota</taxon>
        <taxon>Pezizomycotina</taxon>
        <taxon>Eurotiomycetes</taxon>
        <taxon>Chaetothyriomycetidae</taxon>
        <taxon>Chaetothyriales</taxon>
        <taxon>Herpotrichiellaceae</taxon>
        <taxon>Exophiala</taxon>
    </lineage>
</organism>
<dbReference type="InterPro" id="IPR036864">
    <property type="entry name" value="Zn2-C6_fun-type_DNA-bd_sf"/>
</dbReference>
<dbReference type="EMBL" id="KN847323">
    <property type="protein sequence ID" value="KIW49694.1"/>
    <property type="molecule type" value="Genomic_DNA"/>
</dbReference>
<dbReference type="PANTHER" id="PTHR46910">
    <property type="entry name" value="TRANSCRIPTION FACTOR PDR1"/>
    <property type="match status" value="1"/>
</dbReference>
<keyword evidence="6" id="KW-0539">Nucleus</keyword>
<dbReference type="InterPro" id="IPR050987">
    <property type="entry name" value="AtrR-like"/>
</dbReference>
<keyword evidence="10" id="KW-1185">Reference proteome</keyword>
<evidence type="ECO:0000256" key="1">
    <source>
        <dbReference type="ARBA" id="ARBA00004123"/>
    </source>
</evidence>
<dbReference type="GO" id="GO:0008270">
    <property type="term" value="F:zinc ion binding"/>
    <property type="evidence" value="ECO:0007669"/>
    <property type="project" value="InterPro"/>
</dbReference>
<dbReference type="Proteomes" id="UP000054342">
    <property type="component" value="Unassembled WGS sequence"/>
</dbReference>
<comment type="subcellular location">
    <subcellularLocation>
        <location evidence="1">Nucleus</location>
    </subcellularLocation>
</comment>
<dbReference type="GeneID" id="25333256"/>
<evidence type="ECO:0000256" key="4">
    <source>
        <dbReference type="ARBA" id="ARBA00023125"/>
    </source>
</evidence>
<evidence type="ECO:0000256" key="3">
    <source>
        <dbReference type="ARBA" id="ARBA00023015"/>
    </source>
</evidence>
<accession>A0A0D2EPF0</accession>
<feature type="region of interest" description="Disordered" evidence="7">
    <location>
        <begin position="57"/>
        <end position="129"/>
    </location>
</feature>
<keyword evidence="3" id="KW-0805">Transcription regulation</keyword>
<keyword evidence="2" id="KW-0479">Metal-binding</keyword>
<evidence type="ECO:0000256" key="6">
    <source>
        <dbReference type="ARBA" id="ARBA00023242"/>
    </source>
</evidence>
<dbReference type="STRING" id="348802.A0A0D2EPF0"/>
<dbReference type="GO" id="GO:0000981">
    <property type="term" value="F:DNA-binding transcription factor activity, RNA polymerase II-specific"/>
    <property type="evidence" value="ECO:0007669"/>
    <property type="project" value="InterPro"/>
</dbReference>
<feature type="domain" description="Zn(2)-C6 fungal-type" evidence="8">
    <location>
        <begin position="130"/>
        <end position="166"/>
    </location>
</feature>
<evidence type="ECO:0000313" key="10">
    <source>
        <dbReference type="Proteomes" id="UP000054342"/>
    </source>
</evidence>
<feature type="region of interest" description="Disordered" evidence="7">
    <location>
        <begin position="266"/>
        <end position="287"/>
    </location>
</feature>
<evidence type="ECO:0000259" key="8">
    <source>
        <dbReference type="PROSITE" id="PS50048"/>
    </source>
</evidence>
<reference evidence="9 10" key="1">
    <citation type="submission" date="2015-01" db="EMBL/GenBank/DDBJ databases">
        <title>The Genome Sequence of Exophiala xenobiotica CBS118157.</title>
        <authorList>
            <consortium name="The Broad Institute Genomics Platform"/>
            <person name="Cuomo C."/>
            <person name="de Hoog S."/>
            <person name="Gorbushina A."/>
            <person name="Stielow B."/>
            <person name="Teixiera M."/>
            <person name="Abouelleil A."/>
            <person name="Chapman S.B."/>
            <person name="Priest M."/>
            <person name="Young S.K."/>
            <person name="Wortman J."/>
            <person name="Nusbaum C."/>
            <person name="Birren B."/>
        </authorList>
    </citation>
    <scope>NUCLEOTIDE SEQUENCE [LARGE SCALE GENOMIC DNA]</scope>
    <source>
        <strain evidence="9 10">CBS 118157</strain>
    </source>
</reference>
<dbReference type="PANTHER" id="PTHR46910:SF3">
    <property type="entry name" value="HALOTOLERANCE PROTEIN 9-RELATED"/>
    <property type="match status" value="1"/>
</dbReference>
<evidence type="ECO:0000256" key="5">
    <source>
        <dbReference type="ARBA" id="ARBA00023163"/>
    </source>
</evidence>
<dbReference type="SMART" id="SM00066">
    <property type="entry name" value="GAL4"/>
    <property type="match status" value="1"/>
</dbReference>
<keyword evidence="4" id="KW-0238">DNA-binding</keyword>
<feature type="compositionally biased region" description="Polar residues" evidence="7">
    <location>
        <begin position="275"/>
        <end position="285"/>
    </location>
</feature>
<dbReference type="Gene3D" id="4.10.240.10">
    <property type="entry name" value="Zn(2)-C6 fungal-type DNA-binding domain"/>
    <property type="match status" value="1"/>
</dbReference>
<dbReference type="OrthoDB" id="5426978at2759"/>
<dbReference type="HOGENOM" id="CLU_360160_0_0_1"/>
<dbReference type="SUPFAM" id="SSF57701">
    <property type="entry name" value="Zn2/Cys6 DNA-binding domain"/>
    <property type="match status" value="1"/>
</dbReference>
<dbReference type="CDD" id="cd00067">
    <property type="entry name" value="GAL4"/>
    <property type="match status" value="1"/>
</dbReference>
<name>A0A0D2EPF0_9EURO</name>
<gene>
    <name evidence="9" type="ORF">PV05_11348</name>
</gene>
<evidence type="ECO:0000256" key="7">
    <source>
        <dbReference type="SAM" id="MobiDB-lite"/>
    </source>
</evidence>
<proteinExistence type="predicted"/>
<dbReference type="RefSeq" id="XP_013310278.1">
    <property type="nucleotide sequence ID" value="XM_013454824.1"/>
</dbReference>
<evidence type="ECO:0000256" key="2">
    <source>
        <dbReference type="ARBA" id="ARBA00022723"/>
    </source>
</evidence>
<dbReference type="GO" id="GO:0005634">
    <property type="term" value="C:nucleus"/>
    <property type="evidence" value="ECO:0007669"/>
    <property type="project" value="UniProtKB-SubCell"/>
</dbReference>